<accession>E6UHS3</accession>
<evidence type="ECO:0000313" key="2">
    <source>
        <dbReference type="EMBL" id="ADU22122.1"/>
    </source>
</evidence>
<dbReference type="Proteomes" id="UP000006919">
    <property type="component" value="Chromosome"/>
</dbReference>
<evidence type="ECO:0000313" key="3">
    <source>
        <dbReference type="Proteomes" id="UP000006919"/>
    </source>
</evidence>
<dbReference type="STRING" id="697329.Rumal_1622"/>
<sequence>MNRSLAAIYSSISSLISIINILLNDDPVYGHILLYLIMPVFEIIIS</sequence>
<feature type="transmembrane region" description="Helical" evidence="1">
    <location>
        <begin position="5"/>
        <end position="22"/>
    </location>
</feature>
<dbReference type="AlphaFoldDB" id="E6UHS3"/>
<keyword evidence="1" id="KW-0812">Transmembrane</keyword>
<keyword evidence="1" id="KW-1133">Transmembrane helix</keyword>
<dbReference type="KEGG" id="ral:Rumal_1622"/>
<dbReference type="HOGENOM" id="CLU_3188605_0_0_9"/>
<keyword evidence="1" id="KW-0472">Membrane</keyword>
<feature type="transmembrane region" description="Helical" evidence="1">
    <location>
        <begin position="28"/>
        <end position="45"/>
    </location>
</feature>
<reference evidence="2 3" key="1">
    <citation type="journal article" date="2011" name="J. Bacteriol.">
        <title>Complete genome of the cellulolytic ruminal bacterium Ruminococcus albus 7.</title>
        <authorList>
            <person name="Suen G."/>
            <person name="Stevenson D.M."/>
            <person name="Bruce D.C."/>
            <person name="Chertkov O."/>
            <person name="Copeland A."/>
            <person name="Cheng J.F."/>
            <person name="Detter C."/>
            <person name="Detter J.C."/>
            <person name="Goodwin L.A."/>
            <person name="Han C.S."/>
            <person name="Hauser L.J."/>
            <person name="Ivanova N.N."/>
            <person name="Kyrpides N.C."/>
            <person name="Land M.L."/>
            <person name="Lapidus A."/>
            <person name="Lucas S."/>
            <person name="Ovchinnikova G."/>
            <person name="Pitluck S."/>
            <person name="Tapia R."/>
            <person name="Woyke T."/>
            <person name="Boyum J."/>
            <person name="Mead D."/>
            <person name="Weimer P.J."/>
        </authorList>
    </citation>
    <scope>NUCLEOTIDE SEQUENCE [LARGE SCALE GENOMIC DNA]</scope>
    <source>
        <strain evidence="3">ATCC 27210 / DSM 20455 / JCM 14654 / NCDO 2250 / 7</strain>
    </source>
</reference>
<gene>
    <name evidence="2" type="ordered locus">Rumal_1622</name>
</gene>
<proteinExistence type="predicted"/>
<evidence type="ECO:0000256" key="1">
    <source>
        <dbReference type="SAM" id="Phobius"/>
    </source>
</evidence>
<dbReference type="EMBL" id="CP002403">
    <property type="protein sequence ID" value="ADU22122.1"/>
    <property type="molecule type" value="Genomic_DNA"/>
</dbReference>
<protein>
    <submittedName>
        <fullName evidence="2">Uncharacterized protein</fullName>
    </submittedName>
</protein>
<organism evidence="2 3">
    <name type="scientific">Ruminococcus albus (strain ATCC 27210 / DSM 20455 / JCM 14654 / NCDO 2250 / 7)</name>
    <dbReference type="NCBI Taxonomy" id="697329"/>
    <lineage>
        <taxon>Bacteria</taxon>
        <taxon>Bacillati</taxon>
        <taxon>Bacillota</taxon>
        <taxon>Clostridia</taxon>
        <taxon>Eubacteriales</taxon>
        <taxon>Oscillospiraceae</taxon>
        <taxon>Ruminococcus</taxon>
    </lineage>
</organism>
<name>E6UHS3_RUMA7</name>